<dbReference type="Gene3D" id="2.20.110.10">
    <property type="entry name" value="Histone H3 K4-specific methyltransferase SET7/9 N-terminal domain"/>
    <property type="match status" value="1"/>
</dbReference>
<organism evidence="2 3">
    <name type="scientific">Streptomyces atratus</name>
    <dbReference type="NCBI Taxonomy" id="1893"/>
    <lineage>
        <taxon>Bacteria</taxon>
        <taxon>Bacillati</taxon>
        <taxon>Actinomycetota</taxon>
        <taxon>Actinomycetes</taxon>
        <taxon>Kitasatosporales</taxon>
        <taxon>Streptomycetaceae</taxon>
        <taxon>Streptomyces</taxon>
    </lineage>
</organism>
<feature type="compositionally biased region" description="Basic and acidic residues" evidence="1">
    <location>
        <begin position="34"/>
        <end position="46"/>
    </location>
</feature>
<dbReference type="SUPFAM" id="SSF82185">
    <property type="entry name" value="Histone H3 K4-specific methyltransferase SET7/9 N-terminal domain"/>
    <property type="match status" value="1"/>
</dbReference>
<reference evidence="2 3" key="1">
    <citation type="journal article" date="2018" name="Front. Microbiol.">
        <title>Genome Sequencing of Streptomyces atratus SCSIOZH16 and Activation Production of Nocardamine via Metabolic Engineering.</title>
        <authorList>
            <person name="Li Y."/>
            <person name="Zhang C."/>
            <person name="Liu C."/>
            <person name="Ju J."/>
            <person name="Ma J."/>
        </authorList>
    </citation>
    <scope>NUCLEOTIDE SEQUENCE [LARGE SCALE GENOMIC DNA]</scope>
    <source>
        <strain evidence="2 3">SCSIO_ZH16</strain>
    </source>
</reference>
<gene>
    <name evidence="2" type="ORF">C5746_02770</name>
</gene>
<dbReference type="KEGG" id="sata:C5746_02770"/>
<dbReference type="EMBL" id="CP027306">
    <property type="protein sequence ID" value="AXE76069.1"/>
    <property type="molecule type" value="Genomic_DNA"/>
</dbReference>
<evidence type="ECO:0000313" key="3">
    <source>
        <dbReference type="Proteomes" id="UP000252698"/>
    </source>
</evidence>
<accession>A0A2Z5J6Y7</accession>
<name>A0A2Z5J6Y7_STRAR</name>
<protein>
    <submittedName>
        <fullName evidence="2">Uncharacterized protein</fullName>
    </submittedName>
</protein>
<dbReference type="Proteomes" id="UP000252698">
    <property type="component" value="Chromosome"/>
</dbReference>
<evidence type="ECO:0000313" key="2">
    <source>
        <dbReference type="EMBL" id="AXE76069.1"/>
    </source>
</evidence>
<feature type="region of interest" description="Disordered" evidence="1">
    <location>
        <begin position="25"/>
        <end position="46"/>
    </location>
</feature>
<sequence length="81" mass="9146">MGRRVVEAAHSYAVAMAEKQFQDGALSGEDDCSDGQRDGPWRRWHDNGNLLDEGTCNLGKKTGEWITFNKAGEEVKRRVHR</sequence>
<evidence type="ECO:0000256" key="1">
    <source>
        <dbReference type="SAM" id="MobiDB-lite"/>
    </source>
</evidence>
<dbReference type="AlphaFoldDB" id="A0A2Z5J6Y7"/>
<proteinExistence type="predicted"/>